<dbReference type="InterPro" id="IPR017532">
    <property type="entry name" value="Hydrolase-2_PEP"/>
</dbReference>
<dbReference type="Proteomes" id="UP000241193">
    <property type="component" value="Unassembled WGS sequence"/>
</dbReference>
<gene>
    <name evidence="1" type="ORF">C8261_08160</name>
</gene>
<protein>
    <submittedName>
        <fullName evidence="1">Hydrolase 2, exosortase A system-associated</fullName>
    </submittedName>
</protein>
<sequence length="271" mass="28854">MTGVRRRAFFLDAQGGGRFCTLLEPATAACGNLLLVPPFAEELNKSRRMLALAAAAFARSGWRVLHIDLLGTGDSAGEFRDASWTTWLDDLSCGRDFLQHGADLPLVLWSLRAGSLLCAQWQAREGTALPWLAWQAVAQGRQHVQQFLRLKGVSEMLNDADAKAVMSNLRAEIAAGAVVEVAGYELAPQLLGGLDCAVLEQPPAATLLLEVGSGDGGLSPGLQRLLERWRDGGAAVDAGSVPGSAFWQTQEIETVPALIDASLPWLAARGA</sequence>
<keyword evidence="2" id="KW-1185">Reference proteome</keyword>
<name>A0A2T4IG86_9RHOO</name>
<dbReference type="SUPFAM" id="SSF53474">
    <property type="entry name" value="alpha/beta-Hydrolases"/>
    <property type="match status" value="1"/>
</dbReference>
<keyword evidence="1" id="KW-0378">Hydrolase</keyword>
<dbReference type="RefSeq" id="WP_107493176.1">
    <property type="nucleotide sequence ID" value="NZ_PZKC01000005.1"/>
</dbReference>
<dbReference type="GO" id="GO:0016787">
    <property type="term" value="F:hydrolase activity"/>
    <property type="evidence" value="ECO:0007669"/>
    <property type="project" value="UniProtKB-KW"/>
</dbReference>
<dbReference type="EMBL" id="PZKC01000005">
    <property type="protein sequence ID" value="PTD96775.1"/>
    <property type="molecule type" value="Genomic_DNA"/>
</dbReference>
<organism evidence="1 2">
    <name type="scientific">Pseudothauera lacus</name>
    <dbReference type="NCBI Taxonomy" id="2136175"/>
    <lineage>
        <taxon>Bacteria</taxon>
        <taxon>Pseudomonadati</taxon>
        <taxon>Pseudomonadota</taxon>
        <taxon>Betaproteobacteria</taxon>
        <taxon>Rhodocyclales</taxon>
        <taxon>Zoogloeaceae</taxon>
        <taxon>Pseudothauera</taxon>
    </lineage>
</organism>
<reference evidence="1 2" key="2">
    <citation type="submission" date="2018-04" db="EMBL/GenBank/DDBJ databases">
        <title>Thauera lacus sp. nov., isolated from an saline lake in Inner Mongolia, China.</title>
        <authorList>
            <person name="Liang Q.-Y."/>
        </authorList>
    </citation>
    <scope>NUCLEOTIDE SEQUENCE [LARGE SCALE GENOMIC DNA]</scope>
    <source>
        <strain evidence="1 2">D20</strain>
    </source>
</reference>
<dbReference type="AlphaFoldDB" id="A0A2T4IG86"/>
<evidence type="ECO:0000313" key="2">
    <source>
        <dbReference type="Proteomes" id="UP000241193"/>
    </source>
</evidence>
<evidence type="ECO:0000313" key="1">
    <source>
        <dbReference type="EMBL" id="PTD96775.1"/>
    </source>
</evidence>
<accession>A0A2T4IG86</accession>
<dbReference type="Gene3D" id="3.40.50.1820">
    <property type="entry name" value="alpha/beta hydrolase"/>
    <property type="match status" value="1"/>
</dbReference>
<reference evidence="1 2" key="1">
    <citation type="submission" date="2018-03" db="EMBL/GenBank/DDBJ databases">
        <authorList>
            <person name="Keele B.F."/>
        </authorList>
    </citation>
    <scope>NUCLEOTIDE SEQUENCE [LARGE SCALE GENOMIC DNA]</scope>
    <source>
        <strain evidence="1 2">D20</strain>
    </source>
</reference>
<dbReference type="InterPro" id="IPR029058">
    <property type="entry name" value="AB_hydrolase_fold"/>
</dbReference>
<dbReference type="OrthoDB" id="8525674at2"/>
<dbReference type="NCBIfam" id="TIGR03101">
    <property type="entry name" value="hydr2_PEP"/>
    <property type="match status" value="1"/>
</dbReference>
<proteinExistence type="predicted"/>
<comment type="caution">
    <text evidence="1">The sequence shown here is derived from an EMBL/GenBank/DDBJ whole genome shotgun (WGS) entry which is preliminary data.</text>
</comment>